<dbReference type="RefSeq" id="WP_150960833.1">
    <property type="nucleotide sequence ID" value="NZ_VZZJ01000001.1"/>
</dbReference>
<dbReference type="EMBL" id="VZZJ01000001">
    <property type="protein sequence ID" value="KAB1076014.1"/>
    <property type="molecule type" value="Genomic_DNA"/>
</dbReference>
<evidence type="ECO:0000256" key="3">
    <source>
        <dbReference type="SAM" id="MobiDB-lite"/>
    </source>
</evidence>
<dbReference type="SUPFAM" id="SSF143120">
    <property type="entry name" value="YefM-like"/>
    <property type="match status" value="1"/>
</dbReference>
<organism evidence="4 5">
    <name type="scientific">Methylobacterium planeticum</name>
    <dbReference type="NCBI Taxonomy" id="2615211"/>
    <lineage>
        <taxon>Bacteria</taxon>
        <taxon>Pseudomonadati</taxon>
        <taxon>Pseudomonadota</taxon>
        <taxon>Alphaproteobacteria</taxon>
        <taxon>Hyphomicrobiales</taxon>
        <taxon>Methylobacteriaceae</taxon>
        <taxon>Methylobacterium</taxon>
    </lineage>
</organism>
<dbReference type="InterPro" id="IPR006442">
    <property type="entry name" value="Antitoxin_Phd/YefM"/>
</dbReference>
<comment type="function">
    <text evidence="2">Antitoxin component of a type II toxin-antitoxin (TA) system.</text>
</comment>
<dbReference type="Pfam" id="PF02604">
    <property type="entry name" value="PhdYeFM_antitox"/>
    <property type="match status" value="1"/>
</dbReference>
<dbReference type="NCBIfam" id="TIGR01552">
    <property type="entry name" value="phd_fam"/>
    <property type="match status" value="1"/>
</dbReference>
<evidence type="ECO:0000256" key="2">
    <source>
        <dbReference type="RuleBase" id="RU362080"/>
    </source>
</evidence>
<comment type="caution">
    <text evidence="4">The sequence shown here is derived from an EMBL/GenBank/DDBJ whole genome shotgun (WGS) entry which is preliminary data.</text>
</comment>
<protein>
    <recommendedName>
        <fullName evidence="2">Antitoxin</fullName>
    </recommendedName>
</protein>
<dbReference type="InterPro" id="IPR036165">
    <property type="entry name" value="YefM-like_sf"/>
</dbReference>
<reference evidence="4 5" key="1">
    <citation type="submission" date="2019-09" db="EMBL/GenBank/DDBJ databases">
        <title>YIM 132548 draft genome.</title>
        <authorList>
            <person name="Jiang L."/>
        </authorList>
    </citation>
    <scope>NUCLEOTIDE SEQUENCE [LARGE SCALE GENOMIC DNA]</scope>
    <source>
        <strain evidence="4 5">YIM 132548</strain>
    </source>
</reference>
<feature type="region of interest" description="Disordered" evidence="3">
    <location>
        <begin position="61"/>
        <end position="80"/>
    </location>
</feature>
<name>A0A6N6MZI8_9HYPH</name>
<sequence>MDVINLADAKAHLSELVDRVEAGDSIDISRRGKPVARLTAVAGPRKPIDVAQLRSLTAAMSPQSRSAADLVRSMRDADRY</sequence>
<proteinExistence type="inferred from homology"/>
<accession>A0A6N6MZI8</accession>
<evidence type="ECO:0000313" key="4">
    <source>
        <dbReference type="EMBL" id="KAB1076014.1"/>
    </source>
</evidence>
<keyword evidence="5" id="KW-1185">Reference proteome</keyword>
<dbReference type="Proteomes" id="UP000441523">
    <property type="component" value="Unassembled WGS sequence"/>
</dbReference>
<dbReference type="Gene3D" id="3.40.1620.10">
    <property type="entry name" value="YefM-like domain"/>
    <property type="match status" value="1"/>
</dbReference>
<gene>
    <name evidence="4" type="ORF">F6X51_00255</name>
</gene>
<dbReference type="AlphaFoldDB" id="A0A6N6MZI8"/>
<evidence type="ECO:0000256" key="1">
    <source>
        <dbReference type="ARBA" id="ARBA00009981"/>
    </source>
</evidence>
<evidence type="ECO:0000313" key="5">
    <source>
        <dbReference type="Proteomes" id="UP000441523"/>
    </source>
</evidence>
<comment type="similarity">
    <text evidence="1 2">Belongs to the phD/YefM antitoxin family.</text>
</comment>